<dbReference type="EMBL" id="VUJU01001363">
    <property type="protein sequence ID" value="KAF0765607.1"/>
    <property type="molecule type" value="Genomic_DNA"/>
</dbReference>
<protein>
    <submittedName>
        <fullName evidence="1">SWIM-type domain-containing protein</fullName>
    </submittedName>
</protein>
<evidence type="ECO:0000313" key="2">
    <source>
        <dbReference type="Proteomes" id="UP000478052"/>
    </source>
</evidence>
<dbReference type="AlphaFoldDB" id="A0A6G0Z566"/>
<reference evidence="1 2" key="1">
    <citation type="submission" date="2019-08" db="EMBL/GenBank/DDBJ databases">
        <title>Whole genome of Aphis craccivora.</title>
        <authorList>
            <person name="Voronova N.V."/>
            <person name="Shulinski R.S."/>
            <person name="Bandarenka Y.V."/>
            <person name="Zhorov D.G."/>
            <person name="Warner D."/>
        </authorList>
    </citation>
    <scope>NUCLEOTIDE SEQUENCE [LARGE SCALE GENOMIC DNA]</scope>
    <source>
        <strain evidence="1">180601</strain>
        <tissue evidence="1">Whole Body</tissue>
    </source>
</reference>
<keyword evidence="2" id="KW-1185">Reference proteome</keyword>
<proteinExistence type="predicted"/>
<evidence type="ECO:0000313" key="1">
    <source>
        <dbReference type="EMBL" id="KAF0765607.1"/>
    </source>
</evidence>
<name>A0A6G0Z566_APHCR</name>
<dbReference type="Proteomes" id="UP000478052">
    <property type="component" value="Unassembled WGS sequence"/>
</dbReference>
<organism evidence="1 2">
    <name type="scientific">Aphis craccivora</name>
    <name type="common">Cowpea aphid</name>
    <dbReference type="NCBI Taxonomy" id="307492"/>
    <lineage>
        <taxon>Eukaryota</taxon>
        <taxon>Metazoa</taxon>
        <taxon>Ecdysozoa</taxon>
        <taxon>Arthropoda</taxon>
        <taxon>Hexapoda</taxon>
        <taxon>Insecta</taxon>
        <taxon>Pterygota</taxon>
        <taxon>Neoptera</taxon>
        <taxon>Paraneoptera</taxon>
        <taxon>Hemiptera</taxon>
        <taxon>Sternorrhyncha</taxon>
        <taxon>Aphidomorpha</taxon>
        <taxon>Aphidoidea</taxon>
        <taxon>Aphididae</taxon>
        <taxon>Aphidini</taxon>
        <taxon>Aphis</taxon>
        <taxon>Aphis</taxon>
    </lineage>
</organism>
<sequence>MLFIYLIHDHLRRVQTKKFYCACFRQFYDSLTACWKKPIFICAYRLWVACYRHQVMLNAKMVLKAFHKTLKYRQEFVKLCNGGKVTHYINAINNRHRSAAQICSCNINKTSKFTWTVKSESLKEKYLVKKCEPCACKVICVACKICVHLFSCSCYDYTIKNNMCKHKCSVKINSCDDHEDQIYIQTRTNNRMKNDEICTKMSSIQHITASPTESMANKIKMLESRLILIVFKL</sequence>
<comment type="caution">
    <text evidence="1">The sequence shown here is derived from an EMBL/GenBank/DDBJ whole genome shotgun (WGS) entry which is preliminary data.</text>
</comment>
<accession>A0A6G0Z566</accession>
<gene>
    <name evidence="1" type="ORF">FWK35_00005671</name>
</gene>